<dbReference type="Proteomes" id="UP001262754">
    <property type="component" value="Unassembled WGS sequence"/>
</dbReference>
<protein>
    <recommendedName>
        <fullName evidence="9">Peptidase M50 domain-containing protein</fullName>
    </recommendedName>
</protein>
<feature type="domain" description="Peptidase M50" evidence="9">
    <location>
        <begin position="13"/>
        <end position="121"/>
    </location>
</feature>
<comment type="caution">
    <text evidence="10">The sequence shown here is derived from an EMBL/GenBank/DDBJ whole genome shotgun (WGS) entry which is preliminary data.</text>
</comment>
<evidence type="ECO:0000256" key="3">
    <source>
        <dbReference type="ARBA" id="ARBA00007931"/>
    </source>
</evidence>
<keyword evidence="6 7" id="KW-0472">Membrane</keyword>
<dbReference type="EMBL" id="JAVDRL010000008">
    <property type="protein sequence ID" value="MDR6532303.1"/>
    <property type="molecule type" value="Genomic_DNA"/>
</dbReference>
<evidence type="ECO:0000256" key="7">
    <source>
        <dbReference type="SAM" id="Phobius"/>
    </source>
</evidence>
<name>A0ABU1N1U3_9CAUL</name>
<gene>
    <name evidence="10" type="ORF">J2800_003059</name>
</gene>
<keyword evidence="4 7" id="KW-0812">Transmembrane</keyword>
<evidence type="ECO:0000313" key="11">
    <source>
        <dbReference type="Proteomes" id="UP001262754"/>
    </source>
</evidence>
<evidence type="ECO:0000256" key="2">
    <source>
        <dbReference type="ARBA" id="ARBA00004141"/>
    </source>
</evidence>
<evidence type="ECO:0000256" key="4">
    <source>
        <dbReference type="ARBA" id="ARBA00022692"/>
    </source>
</evidence>
<dbReference type="InterPro" id="IPR011990">
    <property type="entry name" value="TPR-like_helical_dom_sf"/>
</dbReference>
<comment type="similarity">
    <text evidence="3">Belongs to the peptidase M50B family.</text>
</comment>
<evidence type="ECO:0000256" key="1">
    <source>
        <dbReference type="ARBA" id="ARBA00001947"/>
    </source>
</evidence>
<keyword evidence="11" id="KW-1185">Reference proteome</keyword>
<feature type="transmembrane region" description="Helical" evidence="7">
    <location>
        <begin position="80"/>
        <end position="105"/>
    </location>
</feature>
<evidence type="ECO:0000256" key="8">
    <source>
        <dbReference type="SAM" id="SignalP"/>
    </source>
</evidence>
<feature type="signal peptide" evidence="8">
    <location>
        <begin position="1"/>
        <end position="17"/>
    </location>
</feature>
<feature type="chain" id="PRO_5046078390" description="Peptidase M50 domain-containing protein" evidence="8">
    <location>
        <begin position="18"/>
        <end position="358"/>
    </location>
</feature>
<dbReference type="CDD" id="cd05709">
    <property type="entry name" value="S2P-M50"/>
    <property type="match status" value="1"/>
</dbReference>
<dbReference type="SUPFAM" id="SSF48452">
    <property type="entry name" value="TPR-like"/>
    <property type="match status" value="1"/>
</dbReference>
<evidence type="ECO:0000256" key="5">
    <source>
        <dbReference type="ARBA" id="ARBA00022989"/>
    </source>
</evidence>
<organism evidence="10 11">
    <name type="scientific">Caulobacter rhizosphaerae</name>
    <dbReference type="NCBI Taxonomy" id="2010972"/>
    <lineage>
        <taxon>Bacteria</taxon>
        <taxon>Pseudomonadati</taxon>
        <taxon>Pseudomonadota</taxon>
        <taxon>Alphaproteobacteria</taxon>
        <taxon>Caulobacterales</taxon>
        <taxon>Caulobacteraceae</taxon>
        <taxon>Caulobacter</taxon>
    </lineage>
</organism>
<evidence type="ECO:0000259" key="9">
    <source>
        <dbReference type="Pfam" id="PF02163"/>
    </source>
</evidence>
<dbReference type="RefSeq" id="WP_310032761.1">
    <property type="nucleotide sequence ID" value="NZ_JAVDRL010000008.1"/>
</dbReference>
<evidence type="ECO:0000313" key="10">
    <source>
        <dbReference type="EMBL" id="MDR6532303.1"/>
    </source>
</evidence>
<evidence type="ECO:0000256" key="6">
    <source>
        <dbReference type="ARBA" id="ARBA00023136"/>
    </source>
</evidence>
<dbReference type="InterPro" id="IPR008915">
    <property type="entry name" value="Peptidase_M50"/>
</dbReference>
<dbReference type="Pfam" id="PF02163">
    <property type="entry name" value="Peptidase_M50"/>
    <property type="match status" value="1"/>
</dbReference>
<reference evidence="10 11" key="1">
    <citation type="submission" date="2023-07" db="EMBL/GenBank/DDBJ databases">
        <title>Sorghum-associated microbial communities from plants grown in Nebraska, USA.</title>
        <authorList>
            <person name="Schachtman D."/>
        </authorList>
    </citation>
    <scope>NUCLEOTIDE SEQUENCE [LARGE SCALE GENOMIC DNA]</scope>
    <source>
        <strain evidence="10 11">DS2154</strain>
    </source>
</reference>
<comment type="cofactor">
    <cofactor evidence="1">
        <name>Zn(2+)</name>
        <dbReference type="ChEBI" id="CHEBI:29105"/>
    </cofactor>
</comment>
<keyword evidence="8" id="KW-0732">Signal</keyword>
<comment type="subcellular location">
    <subcellularLocation>
        <location evidence="2">Membrane</location>
        <topology evidence="2">Multi-pass membrane protein</topology>
    </subcellularLocation>
</comment>
<accession>A0ABU1N1U3</accession>
<feature type="transmembrane region" description="Helical" evidence="7">
    <location>
        <begin position="112"/>
        <end position="135"/>
    </location>
</feature>
<proteinExistence type="inferred from homology"/>
<keyword evidence="5 7" id="KW-1133">Transmembrane helix</keyword>
<sequence length="358" mass="38233">MTAWLTLVLCRPLLVLAHEVGHALAARALGFPVLEVIVGRGPELAAGRSGRTRWALRRYGFLGGFTLFVPPHGAPRWRLAVIYAAGAMANLVAATAAAALGTLVADMDAPAAVLLASILAALVVANLLMAFNALWPQVGVDGQPLDGAQIRDLFRSSRSTVLDDRLNMLMAAQRLQLAGRFGEAAALTIEQLDRWPNDPCLLGMVIHHTSRAEGDRAAMARYRAVVAQAPSGPPRFFQGHEGAVGWLAANIAWSSLKAGEDADLDLVDGELQVALQHLPDAPEVKATLGALFVARGAPVAGEPLLVDALRKTEDPVDRADFARYVARARRAAGEEDRALEAERLARHILARSFPLPAY</sequence>